<dbReference type="PANTHER" id="PTHR42743">
    <property type="entry name" value="AMINO-ACID AMINOTRANSFERASE"/>
    <property type="match status" value="1"/>
</dbReference>
<evidence type="ECO:0000256" key="1">
    <source>
        <dbReference type="ARBA" id="ARBA00001933"/>
    </source>
</evidence>
<comment type="cofactor">
    <cofactor evidence="1 16">
        <name>pyridoxal 5'-phosphate</name>
        <dbReference type="ChEBI" id="CHEBI:597326"/>
    </cofactor>
</comment>
<keyword evidence="7 17" id="KW-0032">Aminotransferase</keyword>
<reference evidence="18" key="1">
    <citation type="submission" date="2021-02" db="EMBL/GenBank/DDBJ databases">
        <title>Genome sequence of Rhodospirillales sp. strain TMPK1 isolated from soil.</title>
        <authorList>
            <person name="Nakai R."/>
            <person name="Kusada H."/>
            <person name="Tamaki H."/>
        </authorList>
    </citation>
    <scope>NUCLEOTIDE SEQUENCE</scope>
    <source>
        <strain evidence="18">TMPK1</strain>
    </source>
</reference>
<evidence type="ECO:0000256" key="8">
    <source>
        <dbReference type="ARBA" id="ARBA00022605"/>
    </source>
</evidence>
<evidence type="ECO:0000256" key="7">
    <source>
        <dbReference type="ARBA" id="ARBA00022576"/>
    </source>
</evidence>
<evidence type="ECO:0000256" key="2">
    <source>
        <dbReference type="ARBA" id="ARBA00003109"/>
    </source>
</evidence>
<evidence type="ECO:0000313" key="19">
    <source>
        <dbReference type="Proteomes" id="UP000681075"/>
    </source>
</evidence>
<evidence type="ECO:0000256" key="16">
    <source>
        <dbReference type="RuleBase" id="RU004516"/>
    </source>
</evidence>
<comment type="function">
    <text evidence="2 17">Acts on leucine, isoleucine and valine.</text>
</comment>
<dbReference type="PROSITE" id="PS00770">
    <property type="entry name" value="AA_TRANSFER_CLASS_4"/>
    <property type="match status" value="1"/>
</dbReference>
<organism evidence="18 19">
    <name type="scientific">Roseiterribacter gracilis</name>
    <dbReference type="NCBI Taxonomy" id="2812848"/>
    <lineage>
        <taxon>Bacteria</taxon>
        <taxon>Pseudomonadati</taxon>
        <taxon>Pseudomonadota</taxon>
        <taxon>Alphaproteobacteria</taxon>
        <taxon>Rhodospirillales</taxon>
        <taxon>Roseiterribacteraceae</taxon>
        <taxon>Roseiterribacter</taxon>
    </lineage>
</organism>
<comment type="catalytic activity">
    <reaction evidence="13 17">
        <text>L-isoleucine + 2-oxoglutarate = (S)-3-methyl-2-oxopentanoate + L-glutamate</text>
        <dbReference type="Rhea" id="RHEA:24801"/>
        <dbReference type="ChEBI" id="CHEBI:16810"/>
        <dbReference type="ChEBI" id="CHEBI:29985"/>
        <dbReference type="ChEBI" id="CHEBI:35146"/>
        <dbReference type="ChEBI" id="CHEBI:58045"/>
        <dbReference type="EC" id="2.6.1.42"/>
    </reaction>
</comment>
<dbReference type="GO" id="GO:0004084">
    <property type="term" value="F:branched-chain-amino-acid transaminase activity"/>
    <property type="evidence" value="ECO:0007669"/>
    <property type="project" value="UniProtKB-EC"/>
</dbReference>
<dbReference type="Gene3D" id="3.20.10.10">
    <property type="entry name" value="D-amino Acid Aminotransferase, subunit A, domain 2"/>
    <property type="match status" value="1"/>
</dbReference>
<comment type="similarity">
    <text evidence="6 15">Belongs to the class-IV pyridoxal-phosphate-dependent aminotransferase family.</text>
</comment>
<keyword evidence="10 16" id="KW-0663">Pyridoxal phosphate</keyword>
<evidence type="ECO:0000256" key="9">
    <source>
        <dbReference type="ARBA" id="ARBA00022679"/>
    </source>
</evidence>
<gene>
    <name evidence="17" type="primary">ilvE</name>
    <name evidence="18" type="ORF">TMPK1_25160</name>
</gene>
<dbReference type="EC" id="2.6.1.42" evidence="17"/>
<dbReference type="NCBIfam" id="TIGR01122">
    <property type="entry name" value="ilvE_I"/>
    <property type="match status" value="1"/>
</dbReference>
<name>A0A8S8XEF1_9PROT</name>
<comment type="pathway">
    <text evidence="4 17">Amino-acid biosynthesis; L-valine biosynthesis; L-valine from pyruvate: step 4/4.</text>
</comment>
<accession>A0A8S8XEF1</accession>
<dbReference type="Gene3D" id="3.30.470.10">
    <property type="match status" value="1"/>
</dbReference>
<keyword evidence="9 17" id="KW-0808">Transferase</keyword>
<dbReference type="InterPro" id="IPR043132">
    <property type="entry name" value="BCAT-like_C"/>
</dbReference>
<dbReference type="NCBIfam" id="NF005146">
    <property type="entry name" value="PRK06606.1"/>
    <property type="match status" value="1"/>
</dbReference>
<proteinExistence type="inferred from homology"/>
<dbReference type="RefSeq" id="WP_420243384.1">
    <property type="nucleotide sequence ID" value="NZ_BOPV01000001.1"/>
</dbReference>
<evidence type="ECO:0000256" key="11">
    <source>
        <dbReference type="ARBA" id="ARBA00023304"/>
    </source>
</evidence>
<dbReference type="Proteomes" id="UP000681075">
    <property type="component" value="Unassembled WGS sequence"/>
</dbReference>
<dbReference type="GO" id="GO:0009082">
    <property type="term" value="P:branched-chain amino acid biosynthetic process"/>
    <property type="evidence" value="ECO:0007669"/>
    <property type="project" value="UniProtKB-KW"/>
</dbReference>
<evidence type="ECO:0000256" key="3">
    <source>
        <dbReference type="ARBA" id="ARBA00004824"/>
    </source>
</evidence>
<dbReference type="SUPFAM" id="SSF56752">
    <property type="entry name" value="D-aminoacid aminotransferase-like PLP-dependent enzymes"/>
    <property type="match status" value="1"/>
</dbReference>
<dbReference type="NCBIfam" id="NF005726">
    <property type="entry name" value="PRK07544.1"/>
    <property type="match status" value="1"/>
</dbReference>
<sequence length="297" mass="32986">MALVPMDDRDGMIWIDGELKPWRDAKIHVLTHALHYGSCVFEGQRVYNGKVFKLTDHSTRLRKSAELLGFEIPYSVAELDKACEAVVAANKLTDAYMRPVAWRGSEQMGVAAQQTKIHVAVAAWDWGSYFSEELRERGIRLTWARWRRPAPDTAPSASKAAGLYMICTMSKHEAEAAGFHDALMLDYRGRLSEATGANLFVVKGGKIHTPVPDCFLDGITRRTVMDLARQRGIEVIERPMWPYEIATADEIFLTGSAAEVTAVGEVDGHNLQVGPITRALRDDYARLVRGELKAAAA</sequence>
<comment type="catalytic activity">
    <reaction evidence="14 17">
        <text>L-leucine + 2-oxoglutarate = 4-methyl-2-oxopentanoate + L-glutamate</text>
        <dbReference type="Rhea" id="RHEA:18321"/>
        <dbReference type="ChEBI" id="CHEBI:16810"/>
        <dbReference type="ChEBI" id="CHEBI:17865"/>
        <dbReference type="ChEBI" id="CHEBI:29985"/>
        <dbReference type="ChEBI" id="CHEBI:57427"/>
        <dbReference type="EC" id="2.6.1.42"/>
    </reaction>
</comment>
<evidence type="ECO:0000256" key="5">
    <source>
        <dbReference type="ARBA" id="ARBA00005072"/>
    </source>
</evidence>
<protein>
    <recommendedName>
        <fullName evidence="17">Branched-chain-amino-acid aminotransferase</fullName>
        <shortName evidence="17">BCAT</shortName>
        <ecNumber evidence="17">2.6.1.42</ecNumber>
    </recommendedName>
</protein>
<dbReference type="EMBL" id="BOPV01000001">
    <property type="protein sequence ID" value="GIL40279.1"/>
    <property type="molecule type" value="Genomic_DNA"/>
</dbReference>
<keyword evidence="8 17" id="KW-0028">Amino-acid biosynthesis</keyword>
<comment type="caution">
    <text evidence="18">The sequence shown here is derived from an EMBL/GenBank/DDBJ whole genome shotgun (WGS) entry which is preliminary data.</text>
</comment>
<dbReference type="GO" id="GO:0005829">
    <property type="term" value="C:cytosol"/>
    <property type="evidence" value="ECO:0007669"/>
    <property type="project" value="TreeGrafter"/>
</dbReference>
<evidence type="ECO:0000256" key="6">
    <source>
        <dbReference type="ARBA" id="ARBA00009320"/>
    </source>
</evidence>
<dbReference type="InterPro" id="IPR005785">
    <property type="entry name" value="B_amino_transI"/>
</dbReference>
<dbReference type="InterPro" id="IPR043131">
    <property type="entry name" value="BCAT-like_N"/>
</dbReference>
<dbReference type="GO" id="GO:0008652">
    <property type="term" value="P:amino acid biosynthetic process"/>
    <property type="evidence" value="ECO:0007669"/>
    <property type="project" value="UniProtKB-KW"/>
</dbReference>
<dbReference type="InterPro" id="IPR036038">
    <property type="entry name" value="Aminotransferase-like"/>
</dbReference>
<dbReference type="AlphaFoldDB" id="A0A8S8XEF1"/>
<evidence type="ECO:0000256" key="13">
    <source>
        <dbReference type="ARBA" id="ARBA00048798"/>
    </source>
</evidence>
<evidence type="ECO:0000313" key="18">
    <source>
        <dbReference type="EMBL" id="GIL40279.1"/>
    </source>
</evidence>
<dbReference type="InterPro" id="IPR050571">
    <property type="entry name" value="Class-IV_PLP-Dep_Aminotrnsfr"/>
</dbReference>
<comment type="catalytic activity">
    <reaction evidence="12 17">
        <text>L-valine + 2-oxoglutarate = 3-methyl-2-oxobutanoate + L-glutamate</text>
        <dbReference type="Rhea" id="RHEA:24813"/>
        <dbReference type="ChEBI" id="CHEBI:11851"/>
        <dbReference type="ChEBI" id="CHEBI:16810"/>
        <dbReference type="ChEBI" id="CHEBI:29985"/>
        <dbReference type="ChEBI" id="CHEBI:57762"/>
        <dbReference type="EC" id="2.6.1.42"/>
    </reaction>
</comment>
<comment type="pathway">
    <text evidence="3 17">Amino-acid biosynthesis; L-isoleucine biosynthesis; L-isoleucine from 2-oxobutanoate: step 4/4.</text>
</comment>
<dbReference type="FunFam" id="3.20.10.10:FF:000002">
    <property type="entry name" value="D-alanine aminotransferase"/>
    <property type="match status" value="1"/>
</dbReference>
<dbReference type="PANTHER" id="PTHR42743:SF11">
    <property type="entry name" value="AMINODEOXYCHORISMATE LYASE"/>
    <property type="match status" value="1"/>
</dbReference>
<keyword evidence="19" id="KW-1185">Reference proteome</keyword>
<keyword evidence="11 17" id="KW-0100">Branched-chain amino acid biosynthesis</keyword>
<evidence type="ECO:0000256" key="12">
    <source>
        <dbReference type="ARBA" id="ARBA00048212"/>
    </source>
</evidence>
<evidence type="ECO:0000256" key="4">
    <source>
        <dbReference type="ARBA" id="ARBA00004931"/>
    </source>
</evidence>
<evidence type="ECO:0000256" key="10">
    <source>
        <dbReference type="ARBA" id="ARBA00022898"/>
    </source>
</evidence>
<dbReference type="InterPro" id="IPR018300">
    <property type="entry name" value="Aminotrans_IV_CS"/>
</dbReference>
<dbReference type="Pfam" id="PF01063">
    <property type="entry name" value="Aminotran_4"/>
    <property type="match status" value="1"/>
</dbReference>
<evidence type="ECO:0000256" key="15">
    <source>
        <dbReference type="RuleBase" id="RU004106"/>
    </source>
</evidence>
<dbReference type="InterPro" id="IPR001544">
    <property type="entry name" value="Aminotrans_IV"/>
</dbReference>
<evidence type="ECO:0000256" key="14">
    <source>
        <dbReference type="ARBA" id="ARBA00049229"/>
    </source>
</evidence>
<comment type="pathway">
    <text evidence="5 17">Amino-acid biosynthesis; L-leucine biosynthesis; L-leucine from 3-methyl-2-oxobutanoate: step 4/4.</text>
</comment>
<evidence type="ECO:0000256" key="17">
    <source>
        <dbReference type="RuleBase" id="RU364094"/>
    </source>
</evidence>